<comment type="caution">
    <text evidence="1">The sequence shown here is derived from an EMBL/GenBank/DDBJ whole genome shotgun (WGS) entry which is preliminary data.</text>
</comment>
<evidence type="ECO:0000313" key="1">
    <source>
        <dbReference type="EMBL" id="KII67652.1"/>
    </source>
</evidence>
<dbReference type="AlphaFoldDB" id="A0A0C2N1A3"/>
<protein>
    <recommendedName>
        <fullName evidence="3">ISXO2-like transposase domain-containing protein</fullName>
    </recommendedName>
</protein>
<keyword evidence="2" id="KW-1185">Reference proteome</keyword>
<proteinExistence type="predicted"/>
<gene>
    <name evidence="1" type="ORF">RF11_04525</name>
</gene>
<dbReference type="InterPro" id="IPR053164">
    <property type="entry name" value="IS1016-like_transposase"/>
</dbReference>
<dbReference type="Proteomes" id="UP000031668">
    <property type="component" value="Unassembled WGS sequence"/>
</dbReference>
<name>A0A0C2N1A3_THEKT</name>
<evidence type="ECO:0008006" key="3">
    <source>
        <dbReference type="Google" id="ProtNLM"/>
    </source>
</evidence>
<dbReference type="OrthoDB" id="424490at2759"/>
<evidence type="ECO:0000313" key="2">
    <source>
        <dbReference type="Proteomes" id="UP000031668"/>
    </source>
</evidence>
<dbReference type="PANTHER" id="PTHR47163:SF2">
    <property type="entry name" value="SI:DKEY-17M8.2"/>
    <property type="match status" value="1"/>
</dbReference>
<accession>A0A0C2N1A3</accession>
<dbReference type="PANTHER" id="PTHR47163">
    <property type="entry name" value="DDE_TNP_IS1595 DOMAIN-CONTAINING PROTEIN"/>
    <property type="match status" value="1"/>
</dbReference>
<organism evidence="1 2">
    <name type="scientific">Thelohanellus kitauei</name>
    <name type="common">Myxosporean</name>
    <dbReference type="NCBI Taxonomy" id="669202"/>
    <lineage>
        <taxon>Eukaryota</taxon>
        <taxon>Metazoa</taxon>
        <taxon>Cnidaria</taxon>
        <taxon>Myxozoa</taxon>
        <taxon>Myxosporea</taxon>
        <taxon>Bivalvulida</taxon>
        <taxon>Platysporina</taxon>
        <taxon>Myxobolidae</taxon>
        <taxon>Thelohanellus</taxon>
    </lineage>
</organism>
<sequence>MSFMNIYELIRFHLSPRSDAVVFAIQGGLIKEKRLCSYCKKQMAFIEWKNCLGLSRAWECKCCRYPKYRINITARKGTWMSKSQMTSTETVCDWYTYFLKVCCEIVNRRGGQINGPSTIVEVDEGEFGTRKYNRGRFVDSQWVLGGYCRETKKSFMVPVPTRNRNTLIPITREIFLPGTTIISDC</sequence>
<dbReference type="EMBL" id="JWZT01003124">
    <property type="protein sequence ID" value="KII67652.1"/>
    <property type="molecule type" value="Genomic_DNA"/>
</dbReference>
<reference evidence="1 2" key="1">
    <citation type="journal article" date="2014" name="Genome Biol. Evol.">
        <title>The genome of the myxosporean Thelohanellus kitauei shows adaptations to nutrient acquisition within its fish host.</title>
        <authorList>
            <person name="Yang Y."/>
            <person name="Xiong J."/>
            <person name="Zhou Z."/>
            <person name="Huo F."/>
            <person name="Miao W."/>
            <person name="Ran C."/>
            <person name="Liu Y."/>
            <person name="Zhang J."/>
            <person name="Feng J."/>
            <person name="Wang M."/>
            <person name="Wang M."/>
            <person name="Wang L."/>
            <person name="Yao B."/>
        </authorList>
    </citation>
    <scope>NUCLEOTIDE SEQUENCE [LARGE SCALE GENOMIC DNA]</scope>
    <source>
        <strain evidence="1">Wuqing</strain>
    </source>
</reference>